<dbReference type="Gene3D" id="3.40.50.10190">
    <property type="entry name" value="BRCT domain"/>
    <property type="match status" value="1"/>
</dbReference>
<dbReference type="GO" id="GO:0008408">
    <property type="term" value="F:3'-5' exonuclease activity"/>
    <property type="evidence" value="ECO:0007669"/>
    <property type="project" value="TreeGrafter"/>
</dbReference>
<name>A0A1H0FVQ3_9BACT</name>
<dbReference type="GO" id="GO:0006259">
    <property type="term" value="P:DNA metabolic process"/>
    <property type="evidence" value="ECO:0007669"/>
    <property type="project" value="UniProtKB-ARBA"/>
</dbReference>
<accession>A0A1H0FVQ3</accession>
<protein>
    <submittedName>
        <fullName evidence="2">Exonuclease</fullName>
    </submittedName>
</protein>
<gene>
    <name evidence="2" type="ORF">SAMN04487900_106130</name>
</gene>
<dbReference type="PANTHER" id="PTHR30231:SF42">
    <property type="entry name" value="EXONUCLEASE"/>
    <property type="match status" value="1"/>
</dbReference>
<dbReference type="SUPFAM" id="SSF53098">
    <property type="entry name" value="Ribonuclease H-like"/>
    <property type="match status" value="1"/>
</dbReference>
<dbReference type="InterPro" id="IPR001357">
    <property type="entry name" value="BRCT_dom"/>
</dbReference>
<feature type="domain" description="BRCT" evidence="1">
    <location>
        <begin position="214"/>
        <end position="299"/>
    </location>
</feature>
<dbReference type="AlphaFoldDB" id="A0A1H0FVQ3"/>
<dbReference type="PROSITE" id="PS50172">
    <property type="entry name" value="BRCT"/>
    <property type="match status" value="1"/>
</dbReference>
<evidence type="ECO:0000259" key="1">
    <source>
        <dbReference type="PROSITE" id="PS50172"/>
    </source>
</evidence>
<proteinExistence type="predicted"/>
<dbReference type="Proteomes" id="UP000199134">
    <property type="component" value="Unassembled WGS sequence"/>
</dbReference>
<dbReference type="SMART" id="SM00479">
    <property type="entry name" value="EXOIII"/>
    <property type="match status" value="1"/>
</dbReference>
<dbReference type="SUPFAM" id="SSF52113">
    <property type="entry name" value="BRCT domain"/>
    <property type="match status" value="1"/>
</dbReference>
<dbReference type="InterPro" id="IPR012337">
    <property type="entry name" value="RNaseH-like_sf"/>
</dbReference>
<keyword evidence="2" id="KW-0378">Hydrolase</keyword>
<organism evidence="2 3">
    <name type="scientific">Prevotella communis</name>
    <dbReference type="NCBI Taxonomy" id="2913614"/>
    <lineage>
        <taxon>Bacteria</taxon>
        <taxon>Pseudomonadati</taxon>
        <taxon>Bacteroidota</taxon>
        <taxon>Bacteroidia</taxon>
        <taxon>Bacteroidales</taxon>
        <taxon>Prevotellaceae</taxon>
        <taxon>Prevotella</taxon>
    </lineage>
</organism>
<dbReference type="GO" id="GO:0005829">
    <property type="term" value="C:cytosol"/>
    <property type="evidence" value="ECO:0007669"/>
    <property type="project" value="TreeGrafter"/>
</dbReference>
<dbReference type="InterPro" id="IPR036420">
    <property type="entry name" value="BRCT_dom_sf"/>
</dbReference>
<evidence type="ECO:0000313" key="3">
    <source>
        <dbReference type="Proteomes" id="UP000199134"/>
    </source>
</evidence>
<sequence length="299" mass="34095">MEYVAIDFEKLNDSQLSVCEVGLVVFKDGKEVKPPFHSYIKPYGGIERNVWAKENLSHISDEMLLTAPTYMELFPKLRQIIQDKILIVHSKGADLNYIYHLEEHYNLPKLYSKWADTNEIAHSLGRCENLSDLYSELLNIPFTEHHKALDDARTCGLIFEHFSLEADISPFIHEEEYLPTEKKREYCASNTRHTQYGTATVAPDGLVFNFDKITDKSFFKGKSVALSGMSVNDNNRIKSILTDALGAKCTSSPSGKTDVFIINQHEVGPTKRVKAIGLQQTKKLIVITDDYFWKLILEK</sequence>
<dbReference type="InterPro" id="IPR036397">
    <property type="entry name" value="RNaseH_sf"/>
</dbReference>
<comment type="caution">
    <text evidence="2">The sequence shown here is derived from an EMBL/GenBank/DDBJ whole genome shotgun (WGS) entry which is preliminary data.</text>
</comment>
<dbReference type="InterPro" id="IPR013520">
    <property type="entry name" value="Ribonucl_H"/>
</dbReference>
<dbReference type="Pfam" id="PF00929">
    <property type="entry name" value="RNase_T"/>
    <property type="match status" value="1"/>
</dbReference>
<dbReference type="EMBL" id="FNIW01000006">
    <property type="protein sequence ID" value="SDN98695.1"/>
    <property type="molecule type" value="Genomic_DNA"/>
</dbReference>
<evidence type="ECO:0000313" key="2">
    <source>
        <dbReference type="EMBL" id="SDN98695.1"/>
    </source>
</evidence>
<keyword evidence="2" id="KW-0540">Nuclease</keyword>
<keyword evidence="2" id="KW-0269">Exonuclease</keyword>
<dbReference type="GO" id="GO:0003676">
    <property type="term" value="F:nucleic acid binding"/>
    <property type="evidence" value="ECO:0007669"/>
    <property type="project" value="InterPro"/>
</dbReference>
<dbReference type="RefSeq" id="WP_176756944.1">
    <property type="nucleotide sequence ID" value="NZ_FNIW01000006.1"/>
</dbReference>
<dbReference type="Gene3D" id="3.30.420.10">
    <property type="entry name" value="Ribonuclease H-like superfamily/Ribonuclease H"/>
    <property type="match status" value="1"/>
</dbReference>
<reference evidence="3" key="1">
    <citation type="submission" date="2016-10" db="EMBL/GenBank/DDBJ databases">
        <authorList>
            <person name="de Groot N.N."/>
        </authorList>
    </citation>
    <scope>NUCLEOTIDE SEQUENCE [LARGE SCALE GENOMIC DNA]</scope>
    <source>
        <strain evidence="3">BP1-145</strain>
    </source>
</reference>
<dbReference type="PANTHER" id="PTHR30231">
    <property type="entry name" value="DNA POLYMERASE III SUBUNIT EPSILON"/>
    <property type="match status" value="1"/>
</dbReference>